<protein>
    <recommendedName>
        <fullName evidence="4">ABC-2 family transporter protein</fullName>
    </recommendedName>
</protein>
<accession>A0A1M5N6H3</accession>
<dbReference type="STRING" id="1121321.SAMN04488530_10926"/>
<feature type="transmembrane region" description="Helical" evidence="1">
    <location>
        <begin position="42"/>
        <end position="66"/>
    </location>
</feature>
<keyword evidence="1" id="KW-0472">Membrane</keyword>
<dbReference type="OrthoDB" id="9816138at2"/>
<feature type="transmembrane region" description="Helical" evidence="1">
    <location>
        <begin position="229"/>
        <end position="252"/>
    </location>
</feature>
<sequence>MLGKLLKYEIKSTARLFLPIYIAILVMSLGQCLFTNESLMNVRGIVLGLLVALIIGLFVFTIVIIIQRFNKNLLGDEGYLTFTLPVSVKNIVVSKLIASIIYTTLSVIISIISFNIIVLSFSNGQEILSGYRDLIGYISNHDNFWALMYFMFMLFISNITFILLLYLSISMGQIQKFNNHRVLVGFITYFIINALRSGLEALVQNMTTRKNILGDQLYMNFSSIVLDSFSIWVLLLEVVLAVLFFLGTTYILEKKLNLE</sequence>
<name>A0A1M5N6H3_9FIRM</name>
<dbReference type="EMBL" id="FQWX01000009">
    <property type="protein sequence ID" value="SHG85148.1"/>
    <property type="molecule type" value="Genomic_DNA"/>
</dbReference>
<feature type="transmembrane region" description="Helical" evidence="1">
    <location>
        <begin position="181"/>
        <end position="199"/>
    </location>
</feature>
<dbReference type="Proteomes" id="UP000243255">
    <property type="component" value="Unassembled WGS sequence"/>
</dbReference>
<feature type="transmembrane region" description="Helical" evidence="1">
    <location>
        <begin position="96"/>
        <end position="124"/>
    </location>
</feature>
<evidence type="ECO:0008006" key="4">
    <source>
        <dbReference type="Google" id="ProtNLM"/>
    </source>
</evidence>
<dbReference type="AlphaFoldDB" id="A0A1M5N6H3"/>
<gene>
    <name evidence="2" type="ORF">SAMN04488530_10926</name>
</gene>
<reference evidence="3" key="1">
    <citation type="submission" date="2016-11" db="EMBL/GenBank/DDBJ databases">
        <authorList>
            <person name="Varghese N."/>
            <person name="Submissions S."/>
        </authorList>
    </citation>
    <scope>NUCLEOTIDE SEQUENCE [LARGE SCALE GENOMIC DNA]</scope>
    <source>
        <strain evidence="3">DSM 2635</strain>
    </source>
</reference>
<keyword evidence="1" id="KW-0812">Transmembrane</keyword>
<keyword evidence="1" id="KW-1133">Transmembrane helix</keyword>
<keyword evidence="3" id="KW-1185">Reference proteome</keyword>
<feature type="transmembrane region" description="Helical" evidence="1">
    <location>
        <begin position="12"/>
        <end position="30"/>
    </location>
</feature>
<proteinExistence type="predicted"/>
<evidence type="ECO:0000313" key="2">
    <source>
        <dbReference type="EMBL" id="SHG85148.1"/>
    </source>
</evidence>
<feature type="transmembrane region" description="Helical" evidence="1">
    <location>
        <begin position="144"/>
        <end position="169"/>
    </location>
</feature>
<evidence type="ECO:0000313" key="3">
    <source>
        <dbReference type="Proteomes" id="UP000243255"/>
    </source>
</evidence>
<evidence type="ECO:0000256" key="1">
    <source>
        <dbReference type="SAM" id="Phobius"/>
    </source>
</evidence>
<dbReference type="RefSeq" id="WP_073125139.1">
    <property type="nucleotide sequence ID" value="NZ_BAABCH010000102.1"/>
</dbReference>
<organism evidence="2 3">
    <name type="scientific">Asaccharospora irregularis DSM 2635</name>
    <dbReference type="NCBI Taxonomy" id="1121321"/>
    <lineage>
        <taxon>Bacteria</taxon>
        <taxon>Bacillati</taxon>
        <taxon>Bacillota</taxon>
        <taxon>Clostridia</taxon>
        <taxon>Peptostreptococcales</taxon>
        <taxon>Peptostreptococcaceae</taxon>
        <taxon>Asaccharospora</taxon>
    </lineage>
</organism>